<dbReference type="Proteomes" id="UP000001880">
    <property type="component" value="Chromosome"/>
</dbReference>
<protein>
    <recommendedName>
        <fullName evidence="4">Lipoprotein</fullName>
    </recommendedName>
</protein>
<evidence type="ECO:0008006" key="4">
    <source>
        <dbReference type="Google" id="ProtNLM"/>
    </source>
</evidence>
<dbReference type="KEGG" id="hoh:Hoch_3424"/>
<feature type="chain" id="PRO_5003011566" description="Lipoprotein" evidence="1">
    <location>
        <begin position="26"/>
        <end position="398"/>
    </location>
</feature>
<dbReference type="HOGENOM" id="CLU_692173_0_0_7"/>
<accession>D0LV85</accession>
<dbReference type="EMBL" id="CP001804">
    <property type="protein sequence ID" value="ACY15926.1"/>
    <property type="molecule type" value="Genomic_DNA"/>
</dbReference>
<evidence type="ECO:0000313" key="2">
    <source>
        <dbReference type="EMBL" id="ACY15926.1"/>
    </source>
</evidence>
<dbReference type="OrthoDB" id="5499334at2"/>
<proteinExistence type="predicted"/>
<evidence type="ECO:0000313" key="3">
    <source>
        <dbReference type="Proteomes" id="UP000001880"/>
    </source>
</evidence>
<dbReference type="STRING" id="502025.Hoch_3424"/>
<gene>
    <name evidence="2" type="ordered locus">Hoch_3424</name>
</gene>
<dbReference type="AlphaFoldDB" id="D0LV85"/>
<evidence type="ECO:0000256" key="1">
    <source>
        <dbReference type="SAM" id="SignalP"/>
    </source>
</evidence>
<keyword evidence="1" id="KW-0732">Signal</keyword>
<reference evidence="2 3" key="1">
    <citation type="journal article" date="2010" name="Stand. Genomic Sci.">
        <title>Complete genome sequence of Haliangium ochraceum type strain (SMP-2).</title>
        <authorList>
            <consortium name="US DOE Joint Genome Institute (JGI-PGF)"/>
            <person name="Ivanova N."/>
            <person name="Daum C."/>
            <person name="Lang E."/>
            <person name="Abt B."/>
            <person name="Kopitz M."/>
            <person name="Saunders E."/>
            <person name="Lapidus A."/>
            <person name="Lucas S."/>
            <person name="Glavina Del Rio T."/>
            <person name="Nolan M."/>
            <person name="Tice H."/>
            <person name="Copeland A."/>
            <person name="Cheng J.F."/>
            <person name="Chen F."/>
            <person name="Bruce D."/>
            <person name="Goodwin L."/>
            <person name="Pitluck S."/>
            <person name="Mavromatis K."/>
            <person name="Pati A."/>
            <person name="Mikhailova N."/>
            <person name="Chen A."/>
            <person name="Palaniappan K."/>
            <person name="Land M."/>
            <person name="Hauser L."/>
            <person name="Chang Y.J."/>
            <person name="Jeffries C.D."/>
            <person name="Detter J.C."/>
            <person name="Brettin T."/>
            <person name="Rohde M."/>
            <person name="Goker M."/>
            <person name="Bristow J."/>
            <person name="Markowitz V."/>
            <person name="Eisen J.A."/>
            <person name="Hugenholtz P."/>
            <person name="Kyrpides N.C."/>
            <person name="Klenk H.P."/>
        </authorList>
    </citation>
    <scope>NUCLEOTIDE SEQUENCE [LARGE SCALE GENOMIC DNA]</scope>
    <source>
        <strain evidence="3">DSM 14365 / CIP 107738 / JCM 11303 / AJ 13395 / SMP-2</strain>
    </source>
</reference>
<organism evidence="2 3">
    <name type="scientific">Haliangium ochraceum (strain DSM 14365 / JCM 11303 / SMP-2)</name>
    <dbReference type="NCBI Taxonomy" id="502025"/>
    <lineage>
        <taxon>Bacteria</taxon>
        <taxon>Pseudomonadati</taxon>
        <taxon>Myxococcota</taxon>
        <taxon>Polyangia</taxon>
        <taxon>Haliangiales</taxon>
        <taxon>Kofleriaceae</taxon>
        <taxon>Haliangium</taxon>
    </lineage>
</organism>
<dbReference type="RefSeq" id="WP_012828526.1">
    <property type="nucleotide sequence ID" value="NC_013440.1"/>
</dbReference>
<name>D0LV85_HALO1</name>
<feature type="signal peptide" evidence="1">
    <location>
        <begin position="1"/>
        <end position="25"/>
    </location>
</feature>
<sequence length="398" mass="42775">MNSLIHMFRRPLLALPLSLALSASACVQEEGPGEPPAGEVDQTRLAEFRSALPTADQLGAPEVQADSKALALASQSDKALGDLAMYPQSSYEIVISINGAVTGIIETLDEIVAQPPTIFDSSSQEYLWGPYPNEEGVGYVAAYIRDAGEDEDFRYQYALLRGADTDVERMVPVIWGGASPDAENEDFGAGITLWDFEANYAFLEANAPELADEPLDRGRFAALYASGPDEQDPSATSHFVLASFRDFVAADDPSAEPTDFDYFYGHYDGELTVDFLDWEAAFDITDEPDGIAEDIGVRMAFVNGGVGRAEADVRGGSLADGQTANAIECWDATVRETYLRFEILTGDTQDALIEVGELDNCGDFSSSLDELGVPSLDDIDGELRAALDQVASTGAPVE</sequence>
<keyword evidence="3" id="KW-1185">Reference proteome</keyword>